<protein>
    <submittedName>
        <fullName evidence="2">Uncharacterized protein</fullName>
    </submittedName>
</protein>
<dbReference type="AlphaFoldDB" id="A0AAW1TEU5"/>
<dbReference type="PANTHER" id="PTHR47721">
    <property type="entry name" value="OS01G0235100 PROTEIN"/>
    <property type="match status" value="1"/>
</dbReference>
<feature type="region of interest" description="Disordered" evidence="1">
    <location>
        <begin position="1"/>
        <end position="29"/>
    </location>
</feature>
<accession>A0AAW1TEU5</accession>
<proteinExistence type="predicted"/>
<keyword evidence="3" id="KW-1185">Reference proteome</keyword>
<comment type="caution">
    <text evidence="2">The sequence shown here is derived from an EMBL/GenBank/DDBJ whole genome shotgun (WGS) entry which is preliminary data.</text>
</comment>
<dbReference type="EMBL" id="JALJOV010000096">
    <property type="protein sequence ID" value="KAK9867303.1"/>
    <property type="molecule type" value="Genomic_DNA"/>
</dbReference>
<name>A0AAW1TEU5_9CHLO</name>
<evidence type="ECO:0000313" key="3">
    <source>
        <dbReference type="Proteomes" id="UP001485043"/>
    </source>
</evidence>
<sequence>MPQQRQLRYQRTHPHRVSTAGRAASEDAGEALTPVELTDSLEENGTCKLCGIKLDKAPWSCDRLGREVGGIGAIPGFGWWPIKAYRPCPAALKAGVKYVRKGQITDDVLFGRRKQKAQQ</sequence>
<gene>
    <name evidence="2" type="ORF">WJX84_011291</name>
</gene>
<organism evidence="2 3">
    <name type="scientific">Apatococcus fuscideae</name>
    <dbReference type="NCBI Taxonomy" id="2026836"/>
    <lineage>
        <taxon>Eukaryota</taxon>
        <taxon>Viridiplantae</taxon>
        <taxon>Chlorophyta</taxon>
        <taxon>core chlorophytes</taxon>
        <taxon>Trebouxiophyceae</taxon>
        <taxon>Chlorellales</taxon>
        <taxon>Chlorellaceae</taxon>
        <taxon>Apatococcus</taxon>
    </lineage>
</organism>
<dbReference type="Proteomes" id="UP001485043">
    <property type="component" value="Unassembled WGS sequence"/>
</dbReference>
<evidence type="ECO:0000313" key="2">
    <source>
        <dbReference type="EMBL" id="KAK9867303.1"/>
    </source>
</evidence>
<reference evidence="2 3" key="1">
    <citation type="journal article" date="2024" name="Nat. Commun.">
        <title>Phylogenomics reveals the evolutionary origins of lichenization in chlorophyte algae.</title>
        <authorList>
            <person name="Puginier C."/>
            <person name="Libourel C."/>
            <person name="Otte J."/>
            <person name="Skaloud P."/>
            <person name="Haon M."/>
            <person name="Grisel S."/>
            <person name="Petersen M."/>
            <person name="Berrin J.G."/>
            <person name="Delaux P.M."/>
            <person name="Dal Grande F."/>
            <person name="Keller J."/>
        </authorList>
    </citation>
    <scope>NUCLEOTIDE SEQUENCE [LARGE SCALE GENOMIC DNA]</scope>
    <source>
        <strain evidence="2 3">SAG 2523</strain>
    </source>
</reference>
<evidence type="ECO:0000256" key="1">
    <source>
        <dbReference type="SAM" id="MobiDB-lite"/>
    </source>
</evidence>
<dbReference type="PANTHER" id="PTHR47721:SF2">
    <property type="entry name" value="OS01G0235100 PROTEIN"/>
    <property type="match status" value="1"/>
</dbReference>